<dbReference type="AlphaFoldDB" id="A0A2X2UVZ5"/>
<organism evidence="1 2">
    <name type="scientific">Citrobacter koseri</name>
    <name type="common">Citrobacter diversus</name>
    <dbReference type="NCBI Taxonomy" id="545"/>
    <lineage>
        <taxon>Bacteria</taxon>
        <taxon>Pseudomonadati</taxon>
        <taxon>Pseudomonadota</taxon>
        <taxon>Gammaproteobacteria</taxon>
        <taxon>Enterobacterales</taxon>
        <taxon>Enterobacteriaceae</taxon>
        <taxon>Citrobacter</taxon>
    </lineage>
</organism>
<reference evidence="1 2" key="1">
    <citation type="submission" date="2018-06" db="EMBL/GenBank/DDBJ databases">
        <authorList>
            <consortium name="Pathogen Informatics"/>
            <person name="Doyle S."/>
        </authorList>
    </citation>
    <scope>NUCLEOTIDE SEQUENCE [LARGE SCALE GENOMIC DNA]</scope>
    <source>
        <strain evidence="1 2">NCTC10786</strain>
    </source>
</reference>
<protein>
    <submittedName>
        <fullName evidence="1">Uncharacterized protein</fullName>
    </submittedName>
</protein>
<evidence type="ECO:0000313" key="1">
    <source>
        <dbReference type="EMBL" id="SQB20714.1"/>
    </source>
</evidence>
<name>A0A2X2UVZ5_CITKO</name>
<proteinExistence type="predicted"/>
<sequence>MRQWHEETPSRNKKGKLLILSTAQAMKDNCWDVLGMLLTRAQELNFPLTILLTGSPDQKPRLLDHSGLQPRVHTCLALRSLTCREYLDYVGAQMDEQNVDTSPLTPARVRRMHALTKGRVTGLNKLAHLALLAAWTERAIQVSPRHLRLAAGETPAAHAAR</sequence>
<gene>
    <name evidence="1" type="ORF">NCTC10786_00194</name>
</gene>
<dbReference type="EMBL" id="UAVY01000001">
    <property type="protein sequence ID" value="SQB20714.1"/>
    <property type="molecule type" value="Genomic_DNA"/>
</dbReference>
<accession>A0A2X2UVZ5</accession>
<evidence type="ECO:0000313" key="2">
    <source>
        <dbReference type="Proteomes" id="UP000251584"/>
    </source>
</evidence>
<dbReference type="Proteomes" id="UP000251584">
    <property type="component" value="Unassembled WGS sequence"/>
</dbReference>